<accession>A0A6F8T2Q5</accession>
<keyword evidence="1 4" id="KW-0312">Gluconeogenesis</keyword>
<name>A0A6F8T2Q5_9GAMM</name>
<dbReference type="GO" id="GO:0006096">
    <property type="term" value="P:glycolytic process"/>
    <property type="evidence" value="ECO:0007669"/>
    <property type="project" value="UniProtKB-UniPathway"/>
</dbReference>
<dbReference type="InterPro" id="IPR018189">
    <property type="entry name" value="Phosphoglucose_isomerase_CS"/>
</dbReference>
<protein>
    <recommendedName>
        <fullName evidence="4">Glucose-6-phosphate isomerase</fullName>
        <ecNumber evidence="4">5.3.1.9</ecNumber>
    </recommendedName>
</protein>
<dbReference type="PRINTS" id="PR00662">
    <property type="entry name" value="G6PISOMERASE"/>
</dbReference>
<dbReference type="GO" id="GO:0006094">
    <property type="term" value="P:gluconeogenesis"/>
    <property type="evidence" value="ECO:0007669"/>
    <property type="project" value="UniProtKB-KW"/>
</dbReference>
<dbReference type="KEGG" id="lant:TUM19329_13250"/>
<dbReference type="InterPro" id="IPR046348">
    <property type="entry name" value="SIS_dom_sf"/>
</dbReference>
<evidence type="ECO:0000313" key="5">
    <source>
        <dbReference type="EMBL" id="BCA94964.1"/>
    </source>
</evidence>
<dbReference type="GO" id="GO:0097367">
    <property type="term" value="F:carbohydrate derivative binding"/>
    <property type="evidence" value="ECO:0007669"/>
    <property type="project" value="InterPro"/>
</dbReference>
<dbReference type="EMBL" id="AP022839">
    <property type="protein sequence ID" value="BCA94964.1"/>
    <property type="molecule type" value="Genomic_DNA"/>
</dbReference>
<dbReference type="GO" id="GO:0005829">
    <property type="term" value="C:cytosol"/>
    <property type="evidence" value="ECO:0007669"/>
    <property type="project" value="TreeGrafter"/>
</dbReference>
<comment type="similarity">
    <text evidence="4">Belongs to the GPI family.</text>
</comment>
<organism evidence="5 6">
    <name type="scientific">Legionella antarctica</name>
    <dbReference type="NCBI Taxonomy" id="2708020"/>
    <lineage>
        <taxon>Bacteria</taxon>
        <taxon>Pseudomonadati</taxon>
        <taxon>Pseudomonadota</taxon>
        <taxon>Gammaproteobacteria</taxon>
        <taxon>Legionellales</taxon>
        <taxon>Legionellaceae</taxon>
        <taxon>Legionella</taxon>
    </lineage>
</organism>
<dbReference type="SUPFAM" id="SSF53697">
    <property type="entry name" value="SIS domain"/>
    <property type="match status" value="1"/>
</dbReference>
<dbReference type="RefSeq" id="WP_267313939.1">
    <property type="nucleotide sequence ID" value="NZ_AP022839.1"/>
</dbReference>
<dbReference type="AlphaFoldDB" id="A0A6F8T2Q5"/>
<sequence>MLIPLIFNEQINNLKPETTLFIIPSKSFSTEETLYNEKKAIAWLGNKNCITQHIIAVTANRKKAMQYGIKIVLPIWEWVGGRYSLCSAINLITAIGIGFEKFSELLQGAHAMDNHFQYSDFSKNLPILLALLGIWNNNFLHISNLFFLVYSKNLELFVPHIQQLDMESKGKSIDTLGRAVNYKTGSIIWGGLGS</sequence>
<keyword evidence="3 4" id="KW-0413">Isomerase</keyword>
<dbReference type="Pfam" id="PF00342">
    <property type="entry name" value="PGI"/>
    <property type="match status" value="1"/>
</dbReference>
<keyword evidence="2 4" id="KW-0324">Glycolysis</keyword>
<evidence type="ECO:0000256" key="4">
    <source>
        <dbReference type="RuleBase" id="RU000612"/>
    </source>
</evidence>
<dbReference type="PANTHER" id="PTHR11469:SF1">
    <property type="entry name" value="GLUCOSE-6-PHOSPHATE ISOMERASE"/>
    <property type="match status" value="1"/>
</dbReference>
<dbReference type="PROSITE" id="PS00765">
    <property type="entry name" value="P_GLUCOSE_ISOMERASE_1"/>
    <property type="match status" value="1"/>
</dbReference>
<dbReference type="Proteomes" id="UP000502894">
    <property type="component" value="Chromosome"/>
</dbReference>
<dbReference type="GO" id="GO:0004347">
    <property type="term" value="F:glucose-6-phosphate isomerase activity"/>
    <property type="evidence" value="ECO:0007669"/>
    <property type="project" value="UniProtKB-EC"/>
</dbReference>
<dbReference type="Gene3D" id="3.40.50.10490">
    <property type="entry name" value="Glucose-6-phosphate isomerase like protein, domain 1"/>
    <property type="match status" value="2"/>
</dbReference>
<dbReference type="GO" id="GO:0051156">
    <property type="term" value="P:glucose 6-phosphate metabolic process"/>
    <property type="evidence" value="ECO:0007669"/>
    <property type="project" value="TreeGrafter"/>
</dbReference>
<evidence type="ECO:0000256" key="2">
    <source>
        <dbReference type="ARBA" id="ARBA00023152"/>
    </source>
</evidence>
<proteinExistence type="inferred from homology"/>
<evidence type="ECO:0000256" key="3">
    <source>
        <dbReference type="ARBA" id="ARBA00023235"/>
    </source>
</evidence>
<comment type="pathway">
    <text evidence="4">Carbohydrate degradation; glycolysis; D-glyceraldehyde 3-phosphate and glycerone phosphate from D-glucose: step 2/4.</text>
</comment>
<evidence type="ECO:0000313" key="6">
    <source>
        <dbReference type="Proteomes" id="UP000502894"/>
    </source>
</evidence>
<dbReference type="PROSITE" id="PS51463">
    <property type="entry name" value="P_GLUCOSE_ISOMERASE_3"/>
    <property type="match status" value="1"/>
</dbReference>
<dbReference type="GO" id="GO:0048029">
    <property type="term" value="F:monosaccharide binding"/>
    <property type="evidence" value="ECO:0007669"/>
    <property type="project" value="TreeGrafter"/>
</dbReference>
<dbReference type="EC" id="5.3.1.9" evidence="4"/>
<gene>
    <name evidence="5" type="ORF">TUM19329_13250</name>
</gene>
<dbReference type="UniPathway" id="UPA00109">
    <property type="reaction ID" value="UER00181"/>
</dbReference>
<reference evidence="5" key="1">
    <citation type="journal article" date="2020" name="Microbiol. Resour. Announc.">
        <title>Complete Genome Sequence of Novel Psychrotolerant Legionella Strain TUM19329, Isolated from Antarctic Lake Sediment.</title>
        <authorList>
            <person name="Shimada S."/>
            <person name="Nakai R."/>
            <person name="Aoki K."/>
            <person name="Shimoeda N."/>
            <person name="Ohno G."/>
            <person name="Miyazaki Y."/>
            <person name="Kudoh S."/>
            <person name="Imura S."/>
            <person name="Watanabe K."/>
            <person name="Ishii Y."/>
            <person name="Tateda K."/>
        </authorList>
    </citation>
    <scope>NUCLEOTIDE SEQUENCE [LARGE SCALE GENOMIC DNA]</scope>
    <source>
        <strain evidence="5">TUM19329</strain>
    </source>
</reference>
<keyword evidence="6" id="KW-1185">Reference proteome</keyword>
<evidence type="ECO:0000256" key="1">
    <source>
        <dbReference type="ARBA" id="ARBA00022432"/>
    </source>
</evidence>
<dbReference type="PANTHER" id="PTHR11469">
    <property type="entry name" value="GLUCOSE-6-PHOSPHATE ISOMERASE"/>
    <property type="match status" value="1"/>
</dbReference>
<dbReference type="InterPro" id="IPR001672">
    <property type="entry name" value="G6P_Isomerase"/>
</dbReference>
<comment type="catalytic activity">
    <reaction evidence="4">
        <text>alpha-D-glucose 6-phosphate = beta-D-fructose 6-phosphate</text>
        <dbReference type="Rhea" id="RHEA:11816"/>
        <dbReference type="ChEBI" id="CHEBI:57634"/>
        <dbReference type="ChEBI" id="CHEBI:58225"/>
        <dbReference type="EC" id="5.3.1.9"/>
    </reaction>
</comment>